<proteinExistence type="predicted"/>
<feature type="transmembrane region" description="Helical" evidence="1">
    <location>
        <begin position="147"/>
        <end position="171"/>
    </location>
</feature>
<dbReference type="SMART" id="SM00267">
    <property type="entry name" value="GGDEF"/>
    <property type="match status" value="1"/>
</dbReference>
<dbReference type="InterPro" id="IPR029787">
    <property type="entry name" value="Nucleotide_cyclase"/>
</dbReference>
<accession>A0A7X5LKU8</accession>
<evidence type="ECO:0000259" key="3">
    <source>
        <dbReference type="PROSITE" id="PS50887"/>
    </source>
</evidence>
<dbReference type="RefSeq" id="WP_163084170.1">
    <property type="nucleotide sequence ID" value="NZ_JAAAWN010000005.1"/>
</dbReference>
<evidence type="ECO:0000313" key="4">
    <source>
        <dbReference type="EMBL" id="NDV90580.1"/>
    </source>
</evidence>
<feature type="domain" description="GGDEF" evidence="3">
    <location>
        <begin position="229"/>
        <end position="361"/>
    </location>
</feature>
<dbReference type="AlphaFoldDB" id="A0A7X5LKU8"/>
<evidence type="ECO:0000313" key="5">
    <source>
        <dbReference type="Proteomes" id="UP000470213"/>
    </source>
</evidence>
<organism evidence="4 5">
    <name type="scientific">Alteromonas profundi</name>
    <dbReference type="NCBI Taxonomy" id="2696062"/>
    <lineage>
        <taxon>Bacteria</taxon>
        <taxon>Pseudomonadati</taxon>
        <taxon>Pseudomonadota</taxon>
        <taxon>Gammaproteobacteria</taxon>
        <taxon>Alteromonadales</taxon>
        <taxon>Alteromonadaceae</taxon>
        <taxon>Alteromonas/Salinimonas group</taxon>
        <taxon>Alteromonas</taxon>
    </lineage>
</organism>
<dbReference type="PROSITE" id="PS50887">
    <property type="entry name" value="GGDEF"/>
    <property type="match status" value="1"/>
</dbReference>
<sequence length="633" mass="70047">MLQLTHQSLTQRRVSLNEVRRHRLMQICGSTAVGLLVSLMVARGITFFIFAAGIVCLLSALLFAFKNKTAASSFTLLCSMSAMLLTLAITGAGMFDLAILGYPGIFIFAAILGGVGLFLSVLGFVIAQCTLIVWLTMHGYISPNAPTLSWSHLIFVIVIFVVIGFSVYVLVQDIKALMASLQVENNKVQQSRSQIQHLAYHDPLTNLPNRRLGEKLFNELLAQTIQSNHHLAILFIDLDNFKPVNDALGHATGDLLLQQLTYRLSSGLGHEQKIIRFGGDEFLVIAPCQYDDELDNLARKLIHDCSIAFEIKKNKISVSASIGIVKAPEHGTNFKQLCRKADIAMYAAKRAGRNTFRYYDQRLDEISEARFTMLQRLRSAIENQEFTLFYQPIINIKQHKLDCVEALLRWPQPDGTMISPEEFIPLAETGGLINDIGIWVINQACVFCARMRAQGFADLRIAVNLSSTQFKDNKILSTIKQALAHSGLPPSALEIELTESLLIEDTDNIQQQLDAISALGVTIAIDDFGTGYSNLGYLRNFNANHLKIDRSFITHLGYNTLDDTLVTAMIKMANSLGLKTIAEGIEDTATLRKLIELGCDGGQGYLWSKPVSAEKLTALLSSDYLNVLNKDSA</sequence>
<dbReference type="EMBL" id="JAAAWN010000005">
    <property type="protein sequence ID" value="NDV90580.1"/>
    <property type="molecule type" value="Genomic_DNA"/>
</dbReference>
<keyword evidence="1" id="KW-0472">Membrane</keyword>
<reference evidence="4 5" key="1">
    <citation type="submission" date="2020-01" db="EMBL/GenBank/DDBJ databases">
        <authorList>
            <person name="Chen J."/>
            <person name="Zhu S."/>
            <person name="Yang J."/>
        </authorList>
    </citation>
    <scope>NUCLEOTIDE SEQUENCE [LARGE SCALE GENOMIC DNA]</scope>
    <source>
        <strain evidence="4 5">345S023</strain>
    </source>
</reference>
<keyword evidence="5" id="KW-1185">Reference proteome</keyword>
<dbReference type="SMART" id="SM00052">
    <property type="entry name" value="EAL"/>
    <property type="match status" value="1"/>
</dbReference>
<feature type="transmembrane region" description="Helical" evidence="1">
    <location>
        <begin position="47"/>
        <end position="65"/>
    </location>
</feature>
<name>A0A7X5LKU8_9ALTE</name>
<dbReference type="PANTHER" id="PTHR44757:SF2">
    <property type="entry name" value="BIOFILM ARCHITECTURE MAINTENANCE PROTEIN MBAA"/>
    <property type="match status" value="1"/>
</dbReference>
<dbReference type="PANTHER" id="PTHR44757">
    <property type="entry name" value="DIGUANYLATE CYCLASE DGCP"/>
    <property type="match status" value="1"/>
</dbReference>
<dbReference type="Gene3D" id="3.20.20.450">
    <property type="entry name" value="EAL domain"/>
    <property type="match status" value="1"/>
</dbReference>
<gene>
    <name evidence="4" type="ORF">GTH32_05140</name>
</gene>
<evidence type="ECO:0000259" key="2">
    <source>
        <dbReference type="PROSITE" id="PS50883"/>
    </source>
</evidence>
<protein>
    <submittedName>
        <fullName evidence="4">EAL domain-containing protein</fullName>
    </submittedName>
</protein>
<dbReference type="CDD" id="cd01949">
    <property type="entry name" value="GGDEF"/>
    <property type="match status" value="1"/>
</dbReference>
<dbReference type="InterPro" id="IPR043128">
    <property type="entry name" value="Rev_trsase/Diguanyl_cyclase"/>
</dbReference>
<dbReference type="CDD" id="cd01948">
    <property type="entry name" value="EAL"/>
    <property type="match status" value="1"/>
</dbReference>
<feature type="transmembrane region" description="Helical" evidence="1">
    <location>
        <begin position="77"/>
        <end position="99"/>
    </location>
</feature>
<dbReference type="Pfam" id="PF00563">
    <property type="entry name" value="EAL"/>
    <property type="match status" value="1"/>
</dbReference>
<dbReference type="Proteomes" id="UP000470213">
    <property type="component" value="Unassembled WGS sequence"/>
</dbReference>
<feature type="transmembrane region" description="Helical" evidence="1">
    <location>
        <begin position="105"/>
        <end position="135"/>
    </location>
</feature>
<dbReference type="InterPro" id="IPR001633">
    <property type="entry name" value="EAL_dom"/>
</dbReference>
<keyword evidence="1" id="KW-1133">Transmembrane helix</keyword>
<evidence type="ECO:0000256" key="1">
    <source>
        <dbReference type="SAM" id="Phobius"/>
    </source>
</evidence>
<keyword evidence="1" id="KW-0812">Transmembrane</keyword>
<dbReference type="InterPro" id="IPR052155">
    <property type="entry name" value="Biofilm_reg_signaling"/>
</dbReference>
<dbReference type="InterPro" id="IPR035919">
    <property type="entry name" value="EAL_sf"/>
</dbReference>
<dbReference type="PROSITE" id="PS50883">
    <property type="entry name" value="EAL"/>
    <property type="match status" value="1"/>
</dbReference>
<dbReference type="Pfam" id="PF00990">
    <property type="entry name" value="GGDEF"/>
    <property type="match status" value="1"/>
</dbReference>
<dbReference type="InterPro" id="IPR000160">
    <property type="entry name" value="GGDEF_dom"/>
</dbReference>
<comment type="caution">
    <text evidence="4">The sequence shown here is derived from an EMBL/GenBank/DDBJ whole genome shotgun (WGS) entry which is preliminary data.</text>
</comment>
<dbReference type="SUPFAM" id="SSF55073">
    <property type="entry name" value="Nucleotide cyclase"/>
    <property type="match status" value="1"/>
</dbReference>
<dbReference type="SUPFAM" id="SSF141868">
    <property type="entry name" value="EAL domain-like"/>
    <property type="match status" value="1"/>
</dbReference>
<dbReference type="Gene3D" id="3.30.70.270">
    <property type="match status" value="1"/>
</dbReference>
<feature type="domain" description="EAL" evidence="2">
    <location>
        <begin position="370"/>
        <end position="624"/>
    </location>
</feature>
<dbReference type="NCBIfam" id="TIGR00254">
    <property type="entry name" value="GGDEF"/>
    <property type="match status" value="1"/>
</dbReference>